<organism evidence="2">
    <name type="scientific">hydrothermal vent metagenome</name>
    <dbReference type="NCBI Taxonomy" id="652676"/>
    <lineage>
        <taxon>unclassified sequences</taxon>
        <taxon>metagenomes</taxon>
        <taxon>ecological metagenomes</taxon>
    </lineage>
</organism>
<dbReference type="PANTHER" id="PTHR35882:SF2">
    <property type="entry name" value="PELA"/>
    <property type="match status" value="1"/>
</dbReference>
<proteinExistence type="predicted"/>
<dbReference type="InterPro" id="IPR017853">
    <property type="entry name" value="GH"/>
</dbReference>
<dbReference type="AlphaFoldDB" id="A0A3B1CZB2"/>
<sequence length="364" mass="40007">MKIKTLYIALLLFALPLMGADCSSGWGNALSGSESDSSNNEASNFSGPLALSSIGRWAYQIQNLSAAGQVDALVESRYDMVVVDPTRTDWSSGDKNFDTIDMVNRLKNSAASDGTHRKLVIAYINIGEAENWRWYWTWSQEWTNGDAPPEDWPGYILAQDPDGWGGNYPVAYWDSSWKEIVIYGVTSEASYNSILDEVLNAGFDGVYLDWVEGFENSSVMAEADKQKVLPGQEMINFIKEIKEYARKRSSDFVVIQQNGADLVNQGTGLLATIDAIAQEEVWYGGAATDSWSDPAGYDSAVSATLTSEYISLLAQYSGSVPVFNVEYALNNSDDAYEKSASNGFVPYVTRRSLSELTTTPPPGY</sequence>
<accession>A0A3B1CZB2</accession>
<reference evidence="2" key="1">
    <citation type="submission" date="2018-06" db="EMBL/GenBank/DDBJ databases">
        <authorList>
            <person name="Zhirakovskaya E."/>
        </authorList>
    </citation>
    <scope>NUCLEOTIDE SEQUENCE</scope>
</reference>
<dbReference type="PANTHER" id="PTHR35882">
    <property type="entry name" value="PELA"/>
    <property type="match status" value="1"/>
</dbReference>
<name>A0A3B1CZB2_9ZZZZ</name>
<dbReference type="SUPFAM" id="SSF51445">
    <property type="entry name" value="(Trans)glycosidases"/>
    <property type="match status" value="1"/>
</dbReference>
<evidence type="ECO:0000313" key="2">
    <source>
        <dbReference type="EMBL" id="VAX21877.1"/>
    </source>
</evidence>
<evidence type="ECO:0000259" key="1">
    <source>
        <dbReference type="Pfam" id="PF03537"/>
    </source>
</evidence>
<dbReference type="EMBL" id="UOGE01000070">
    <property type="protein sequence ID" value="VAX21877.1"/>
    <property type="molecule type" value="Genomic_DNA"/>
</dbReference>
<dbReference type="Gene3D" id="3.20.20.70">
    <property type="entry name" value="Aldolase class I"/>
    <property type="match status" value="1"/>
</dbReference>
<dbReference type="Pfam" id="PF03537">
    <property type="entry name" value="Glyco_hydro_114"/>
    <property type="match status" value="1"/>
</dbReference>
<gene>
    <name evidence="2" type="ORF">MNBD_NITROSPINAE02-1117</name>
</gene>
<protein>
    <recommendedName>
        <fullName evidence="1">Glycoside-hydrolase family GH114 TIM-barrel domain-containing protein</fullName>
    </recommendedName>
</protein>
<dbReference type="InterPro" id="IPR004352">
    <property type="entry name" value="GH114_TIM-barrel"/>
</dbReference>
<dbReference type="InterPro" id="IPR013785">
    <property type="entry name" value="Aldolase_TIM"/>
</dbReference>
<feature type="domain" description="Glycoside-hydrolase family GH114 TIM-barrel" evidence="1">
    <location>
        <begin position="95"/>
        <end position="354"/>
    </location>
</feature>